<dbReference type="EMBL" id="BPPX01000032">
    <property type="protein sequence ID" value="GJC88441.1"/>
    <property type="molecule type" value="Genomic_DNA"/>
</dbReference>
<name>A0AA37GWA2_9PEZI</name>
<dbReference type="Gene3D" id="1.10.510.10">
    <property type="entry name" value="Transferase(Phosphotransferase) domain 1"/>
    <property type="match status" value="1"/>
</dbReference>
<dbReference type="InterPro" id="IPR000719">
    <property type="entry name" value="Prot_kinase_dom"/>
</dbReference>
<comment type="caution">
    <text evidence="2">The sequence shown here is derived from an EMBL/GenBank/DDBJ whole genome shotgun (WGS) entry which is preliminary data.</text>
</comment>
<evidence type="ECO:0000259" key="1">
    <source>
        <dbReference type="PROSITE" id="PS50011"/>
    </source>
</evidence>
<feature type="domain" description="Protein kinase" evidence="1">
    <location>
        <begin position="96"/>
        <end position="425"/>
    </location>
</feature>
<accession>A0AA37GWA2</accession>
<evidence type="ECO:0000313" key="2">
    <source>
        <dbReference type="EMBL" id="GJC88441.1"/>
    </source>
</evidence>
<proteinExistence type="predicted"/>
<dbReference type="GO" id="GO:0005524">
    <property type="term" value="F:ATP binding"/>
    <property type="evidence" value="ECO:0007669"/>
    <property type="project" value="InterPro"/>
</dbReference>
<dbReference type="PANTHER" id="PTHR24359:SF1">
    <property type="entry name" value="INHIBITOR OF NUCLEAR FACTOR KAPPA-B KINASE EPSILON SUBUNIT HOMOLOG 1-RELATED"/>
    <property type="match status" value="1"/>
</dbReference>
<dbReference type="PROSITE" id="PS00108">
    <property type="entry name" value="PROTEIN_KINASE_ST"/>
    <property type="match status" value="1"/>
</dbReference>
<evidence type="ECO:0000313" key="3">
    <source>
        <dbReference type="Proteomes" id="UP001055172"/>
    </source>
</evidence>
<dbReference type="Pfam" id="PF00069">
    <property type="entry name" value="Pkinase"/>
    <property type="match status" value="1"/>
</dbReference>
<dbReference type="PROSITE" id="PS50011">
    <property type="entry name" value="PROTEIN_KINASE_DOM"/>
    <property type="match status" value="1"/>
</dbReference>
<dbReference type="CDD" id="cd00180">
    <property type="entry name" value="PKc"/>
    <property type="match status" value="1"/>
</dbReference>
<keyword evidence="3" id="KW-1185">Reference proteome</keyword>
<dbReference type="Proteomes" id="UP001055172">
    <property type="component" value="Unassembled WGS sequence"/>
</dbReference>
<dbReference type="InterPro" id="IPR011009">
    <property type="entry name" value="Kinase-like_dom_sf"/>
</dbReference>
<sequence length="448" mass="49077">MERSGRLDPSTVLTSRSDLYSSLLTAGEKEATPADVAPSSFSSIIPGLSPETLFRAAQSDVDFFDILAACDHYGVTTLEIDEVGTVNKGTGDQEFARKVFAIGSGLTSEVILHVTGAESKEIVPQGTIIALKTFTSSKLRDPHEARAGRQRICKSLLREIHAFSHPLLRGHANIVQLLFVALTDEQRFPSLAMELGDYGSLDHIIRAPGPGLSVTQKRHITIDMALGLQAIHSAGFVHGDLKPDNVIVFEHPSASRQVVAKITDFGGSVHESSYSAGRPSHHTPVWSPREVLVSDSDVDWESVDVYSYGVIVACLWAGIAKEEEDKIKDEDEGMEHDEFFEIFPIERMKQLRLEEIIMLPPAPEDNACLGNFLAYQAACGAFRTGELTNEEIVQDIALQIVCLVALPPQDRPGTEQLVKLLLPTAMKLEYYASGWVARELAKDIFANL</sequence>
<gene>
    <name evidence="2" type="ORF">ColLi_11279</name>
</gene>
<dbReference type="AlphaFoldDB" id="A0AA37GWA2"/>
<dbReference type="SMART" id="SM00220">
    <property type="entry name" value="S_TKc"/>
    <property type="match status" value="1"/>
</dbReference>
<dbReference type="PANTHER" id="PTHR24359">
    <property type="entry name" value="SERINE/THREONINE-PROTEIN KINASE SBK1"/>
    <property type="match status" value="1"/>
</dbReference>
<dbReference type="InterPro" id="IPR008271">
    <property type="entry name" value="Ser/Thr_kinase_AS"/>
</dbReference>
<keyword evidence="2" id="KW-0808">Transferase</keyword>
<keyword evidence="2" id="KW-0418">Kinase</keyword>
<reference evidence="2 3" key="1">
    <citation type="submission" date="2021-07" db="EMBL/GenBank/DDBJ databases">
        <title>Genome data of Colletotrichum spaethianum.</title>
        <authorList>
            <person name="Utami Y.D."/>
            <person name="Hiruma K."/>
        </authorList>
    </citation>
    <scope>NUCLEOTIDE SEQUENCE [LARGE SCALE GENOMIC DNA]</scope>
    <source>
        <strain evidence="2 3">MAFF 242679</strain>
    </source>
</reference>
<protein>
    <submittedName>
        <fullName evidence="2">Serine/threonine-protein kinase gdt9</fullName>
    </submittedName>
</protein>
<dbReference type="GO" id="GO:0004674">
    <property type="term" value="F:protein serine/threonine kinase activity"/>
    <property type="evidence" value="ECO:0007669"/>
    <property type="project" value="TreeGrafter"/>
</dbReference>
<organism evidence="2 3">
    <name type="scientific">Colletotrichum liriopes</name>
    <dbReference type="NCBI Taxonomy" id="708192"/>
    <lineage>
        <taxon>Eukaryota</taxon>
        <taxon>Fungi</taxon>
        <taxon>Dikarya</taxon>
        <taxon>Ascomycota</taxon>
        <taxon>Pezizomycotina</taxon>
        <taxon>Sordariomycetes</taxon>
        <taxon>Hypocreomycetidae</taxon>
        <taxon>Glomerellales</taxon>
        <taxon>Glomerellaceae</taxon>
        <taxon>Colletotrichum</taxon>
        <taxon>Colletotrichum spaethianum species complex</taxon>
    </lineage>
</organism>
<dbReference type="SUPFAM" id="SSF56112">
    <property type="entry name" value="Protein kinase-like (PK-like)"/>
    <property type="match status" value="1"/>
</dbReference>